<evidence type="ECO:0000313" key="3">
    <source>
        <dbReference type="Proteomes" id="UP000028582"/>
    </source>
</evidence>
<sequence>MKRIGLRRKLVVLRNNKKYHQVNQATQQLVATTQQLVREQREHQQAAMARSDTPPASRPNVTIDTTEVPTTREGTPLSSGRSSNSGRSSTRGHSGRDRPAAIDCHENPHRATLLGAQGVTPITLMTEIVTTTPAIVIAPEANTVTETDNPGMAGMRRIATTGSLSVLPDMSS</sequence>
<protein>
    <submittedName>
        <fullName evidence="2">Uncharacterized protein</fullName>
    </submittedName>
</protein>
<dbReference type="AlphaFoldDB" id="A0A080Z8A1"/>
<evidence type="ECO:0000313" key="2">
    <source>
        <dbReference type="EMBL" id="ETO62862.1"/>
    </source>
</evidence>
<proteinExistence type="predicted"/>
<accession>A0A080Z8A1</accession>
<dbReference type="EMBL" id="ANJA01003535">
    <property type="protein sequence ID" value="ETO62862.1"/>
    <property type="molecule type" value="Genomic_DNA"/>
</dbReference>
<reference evidence="2 3" key="1">
    <citation type="submission" date="2013-11" db="EMBL/GenBank/DDBJ databases">
        <title>The Genome Sequence of Phytophthora parasitica P1976.</title>
        <authorList>
            <consortium name="The Broad Institute Genomics Platform"/>
            <person name="Russ C."/>
            <person name="Tyler B."/>
            <person name="Panabieres F."/>
            <person name="Shan W."/>
            <person name="Tripathy S."/>
            <person name="Grunwald N."/>
            <person name="Machado M."/>
            <person name="Johnson C.S."/>
            <person name="Walker B."/>
            <person name="Young S."/>
            <person name="Zeng Q."/>
            <person name="Gargeya S."/>
            <person name="Fitzgerald M."/>
            <person name="Haas B."/>
            <person name="Abouelleil A."/>
            <person name="Allen A.W."/>
            <person name="Alvarado L."/>
            <person name="Arachchi H.M."/>
            <person name="Berlin A.M."/>
            <person name="Chapman S.B."/>
            <person name="Gainer-Dewar J."/>
            <person name="Goldberg J."/>
            <person name="Griggs A."/>
            <person name="Gujja S."/>
            <person name="Hansen M."/>
            <person name="Howarth C."/>
            <person name="Imamovic A."/>
            <person name="Ireland A."/>
            <person name="Larimer J."/>
            <person name="McCowan C."/>
            <person name="Murphy C."/>
            <person name="Pearson M."/>
            <person name="Poon T.W."/>
            <person name="Priest M."/>
            <person name="Roberts A."/>
            <person name="Saif S."/>
            <person name="Shea T."/>
            <person name="Sisk P."/>
            <person name="Sykes S."/>
            <person name="Wortman J."/>
            <person name="Nusbaum C."/>
            <person name="Birren B."/>
        </authorList>
    </citation>
    <scope>NUCLEOTIDE SEQUENCE [LARGE SCALE GENOMIC DNA]</scope>
    <source>
        <strain evidence="2 3">P1976</strain>
    </source>
</reference>
<evidence type="ECO:0000256" key="1">
    <source>
        <dbReference type="SAM" id="MobiDB-lite"/>
    </source>
</evidence>
<name>A0A080Z8A1_PHYNI</name>
<dbReference type="Proteomes" id="UP000028582">
    <property type="component" value="Unassembled WGS sequence"/>
</dbReference>
<feature type="region of interest" description="Disordered" evidence="1">
    <location>
        <begin position="38"/>
        <end position="103"/>
    </location>
</feature>
<comment type="caution">
    <text evidence="2">The sequence shown here is derived from an EMBL/GenBank/DDBJ whole genome shotgun (WGS) entry which is preliminary data.</text>
</comment>
<gene>
    <name evidence="2" type="ORF">F444_19308</name>
</gene>
<feature type="compositionally biased region" description="Basic and acidic residues" evidence="1">
    <location>
        <begin position="94"/>
        <end position="103"/>
    </location>
</feature>
<organism evidence="2 3">
    <name type="scientific">Phytophthora nicotianae P1976</name>
    <dbReference type="NCBI Taxonomy" id="1317066"/>
    <lineage>
        <taxon>Eukaryota</taxon>
        <taxon>Sar</taxon>
        <taxon>Stramenopiles</taxon>
        <taxon>Oomycota</taxon>
        <taxon>Peronosporomycetes</taxon>
        <taxon>Peronosporales</taxon>
        <taxon>Peronosporaceae</taxon>
        <taxon>Phytophthora</taxon>
    </lineage>
</organism>
<feature type="compositionally biased region" description="Low complexity" evidence="1">
    <location>
        <begin position="78"/>
        <end position="92"/>
    </location>
</feature>
<feature type="compositionally biased region" description="Polar residues" evidence="1">
    <location>
        <begin position="59"/>
        <end position="77"/>
    </location>
</feature>